<sequence>MDVLSKFSDVTLPAHEKMLWWSHVTGANVRRISPEPWAHKSRPRSTSARSGTSTPNMRPRKMSASPPRTQSESMNVLNHVYVTTNAEISEEELWAACAGKVDPYFSCHPPSAPIEVLIIGAPPTMPNGDTLARHDLKAVWPNLELESEEHVWLTPRLLRGLSPRARPPRPSRARVVRPQIIQFPTGSQTFFLTFYLYVLNIMAGLKLRHTS</sequence>
<protein>
    <submittedName>
        <fullName evidence="1">Uncharacterized protein</fullName>
    </submittedName>
</protein>
<dbReference type="EMBL" id="CM046131">
    <property type="protein sequence ID" value="KAI8430459.1"/>
    <property type="molecule type" value="Genomic_DNA"/>
</dbReference>
<name>A0ACC0K1Y0_CHOFU</name>
<proteinExistence type="predicted"/>
<reference evidence="1 2" key="1">
    <citation type="journal article" date="2022" name="Genome Biol. Evol.">
        <title>The Spruce Budworm Genome: Reconstructing the Evolutionary History of Antifreeze Proteins.</title>
        <authorList>
            <person name="Beliveau C."/>
            <person name="Gagne P."/>
            <person name="Picq S."/>
            <person name="Vernygora O."/>
            <person name="Keeling C.I."/>
            <person name="Pinkney K."/>
            <person name="Doucet D."/>
            <person name="Wen F."/>
            <person name="Johnston J.S."/>
            <person name="Maaroufi H."/>
            <person name="Boyle B."/>
            <person name="Laroche J."/>
            <person name="Dewar K."/>
            <person name="Juretic N."/>
            <person name="Blackburn G."/>
            <person name="Nisole A."/>
            <person name="Brunet B."/>
            <person name="Brandao M."/>
            <person name="Lumley L."/>
            <person name="Duan J."/>
            <person name="Quan G."/>
            <person name="Lucarotti C.J."/>
            <person name="Roe A.D."/>
            <person name="Sperling F.A.H."/>
            <person name="Levesque R.C."/>
            <person name="Cusson M."/>
        </authorList>
    </citation>
    <scope>NUCLEOTIDE SEQUENCE [LARGE SCALE GENOMIC DNA]</scope>
    <source>
        <strain evidence="1">Glfc:IPQL:Cfum</strain>
    </source>
</reference>
<dbReference type="Proteomes" id="UP001064048">
    <property type="component" value="Chromosome Z"/>
</dbReference>
<comment type="caution">
    <text evidence="1">The sequence shown here is derived from an EMBL/GenBank/DDBJ whole genome shotgun (WGS) entry which is preliminary data.</text>
</comment>
<evidence type="ECO:0000313" key="1">
    <source>
        <dbReference type="EMBL" id="KAI8430459.1"/>
    </source>
</evidence>
<evidence type="ECO:0000313" key="2">
    <source>
        <dbReference type="Proteomes" id="UP001064048"/>
    </source>
</evidence>
<keyword evidence="2" id="KW-1185">Reference proteome</keyword>
<accession>A0ACC0K1Y0</accession>
<organism evidence="1 2">
    <name type="scientific">Choristoneura fumiferana</name>
    <name type="common">Spruce budworm moth</name>
    <name type="synonym">Archips fumiferana</name>
    <dbReference type="NCBI Taxonomy" id="7141"/>
    <lineage>
        <taxon>Eukaryota</taxon>
        <taxon>Metazoa</taxon>
        <taxon>Ecdysozoa</taxon>
        <taxon>Arthropoda</taxon>
        <taxon>Hexapoda</taxon>
        <taxon>Insecta</taxon>
        <taxon>Pterygota</taxon>
        <taxon>Neoptera</taxon>
        <taxon>Endopterygota</taxon>
        <taxon>Lepidoptera</taxon>
        <taxon>Glossata</taxon>
        <taxon>Ditrysia</taxon>
        <taxon>Tortricoidea</taxon>
        <taxon>Tortricidae</taxon>
        <taxon>Tortricinae</taxon>
        <taxon>Choristoneura</taxon>
    </lineage>
</organism>
<gene>
    <name evidence="1" type="ORF">MSG28_000730</name>
</gene>